<dbReference type="RefSeq" id="WP_188675506.1">
    <property type="nucleotide sequence ID" value="NZ_BMJH01000003.1"/>
</dbReference>
<protein>
    <submittedName>
        <fullName evidence="1">Uncharacterized protein</fullName>
    </submittedName>
</protein>
<proteinExistence type="predicted"/>
<dbReference type="Proteomes" id="UP000641514">
    <property type="component" value="Unassembled WGS sequence"/>
</dbReference>
<sequence>MFKAMGRWFRRRKSVPDLDPNRKDLVVVAENFDVAASPSAVLERAEAWRRTEVALIQHVMVLSQSAVDEVAAIVSIDGYALSRSAEGLPPEAVVFQRVQVVSGLSCAQENSRMASVASRCGGDVLGWRVLQPMAT</sequence>
<evidence type="ECO:0000313" key="2">
    <source>
        <dbReference type="Proteomes" id="UP000641514"/>
    </source>
</evidence>
<organism evidence="1 2">
    <name type="scientific">Hoyosella rhizosphaerae</name>
    <dbReference type="NCBI Taxonomy" id="1755582"/>
    <lineage>
        <taxon>Bacteria</taxon>
        <taxon>Bacillati</taxon>
        <taxon>Actinomycetota</taxon>
        <taxon>Actinomycetes</taxon>
        <taxon>Mycobacteriales</taxon>
        <taxon>Hoyosellaceae</taxon>
        <taxon>Hoyosella</taxon>
    </lineage>
</organism>
<evidence type="ECO:0000313" key="1">
    <source>
        <dbReference type="EMBL" id="GGC71230.1"/>
    </source>
</evidence>
<name>A0A916XHP6_9ACTN</name>
<reference evidence="1" key="1">
    <citation type="journal article" date="2014" name="Int. J. Syst. Evol. Microbiol.">
        <title>Complete genome sequence of Corynebacterium casei LMG S-19264T (=DSM 44701T), isolated from a smear-ripened cheese.</title>
        <authorList>
            <consortium name="US DOE Joint Genome Institute (JGI-PGF)"/>
            <person name="Walter F."/>
            <person name="Albersmeier A."/>
            <person name="Kalinowski J."/>
            <person name="Ruckert C."/>
        </authorList>
    </citation>
    <scope>NUCLEOTIDE SEQUENCE</scope>
    <source>
        <strain evidence="1">CGMCC 1.15478</strain>
    </source>
</reference>
<comment type="caution">
    <text evidence="1">The sequence shown here is derived from an EMBL/GenBank/DDBJ whole genome shotgun (WGS) entry which is preliminary data.</text>
</comment>
<dbReference type="EMBL" id="BMJH01000003">
    <property type="protein sequence ID" value="GGC71230.1"/>
    <property type="molecule type" value="Genomic_DNA"/>
</dbReference>
<accession>A0A916XHP6</accession>
<reference evidence="1" key="2">
    <citation type="submission" date="2020-09" db="EMBL/GenBank/DDBJ databases">
        <authorList>
            <person name="Sun Q."/>
            <person name="Zhou Y."/>
        </authorList>
    </citation>
    <scope>NUCLEOTIDE SEQUENCE</scope>
    <source>
        <strain evidence="1">CGMCC 1.15478</strain>
    </source>
</reference>
<keyword evidence="2" id="KW-1185">Reference proteome</keyword>
<dbReference type="AlphaFoldDB" id="A0A916XHP6"/>
<gene>
    <name evidence="1" type="ORF">GCM10011410_25200</name>
</gene>